<keyword evidence="2" id="KW-0820">tRNA-binding</keyword>
<dbReference type="InterPro" id="IPR001328">
    <property type="entry name" value="Pept_tRNA_hydro"/>
</dbReference>
<name>A0A381P7L7_9ZZZZ</name>
<dbReference type="AlphaFoldDB" id="A0A381P7L7"/>
<dbReference type="NCBIfam" id="TIGR00447">
    <property type="entry name" value="pth"/>
    <property type="match status" value="1"/>
</dbReference>
<protein>
    <recommendedName>
        <fullName evidence="1">peptidyl-tRNA hydrolase</fullName>
        <ecNumber evidence="1">3.1.1.29</ecNumber>
    </recommendedName>
</protein>
<dbReference type="PANTHER" id="PTHR17224">
    <property type="entry name" value="PEPTIDYL-TRNA HYDROLASE"/>
    <property type="match status" value="1"/>
</dbReference>
<evidence type="ECO:0000256" key="5">
    <source>
        <dbReference type="ARBA" id="ARBA00038063"/>
    </source>
</evidence>
<reference evidence="6" key="1">
    <citation type="submission" date="2018-05" db="EMBL/GenBank/DDBJ databases">
        <authorList>
            <person name="Lanie J.A."/>
            <person name="Ng W.-L."/>
            <person name="Kazmierczak K.M."/>
            <person name="Andrzejewski T.M."/>
            <person name="Davidsen T.M."/>
            <person name="Wayne K.J."/>
            <person name="Tettelin H."/>
            <person name="Glass J.I."/>
            <person name="Rusch D."/>
            <person name="Podicherti R."/>
            <person name="Tsui H.-C.T."/>
            <person name="Winkler M.E."/>
        </authorList>
    </citation>
    <scope>NUCLEOTIDE SEQUENCE</scope>
</reference>
<evidence type="ECO:0000256" key="1">
    <source>
        <dbReference type="ARBA" id="ARBA00013260"/>
    </source>
</evidence>
<dbReference type="CDD" id="cd00462">
    <property type="entry name" value="PTH"/>
    <property type="match status" value="1"/>
</dbReference>
<dbReference type="EC" id="3.1.1.29" evidence="1"/>
<dbReference type="FunFam" id="3.40.50.1470:FF:000001">
    <property type="entry name" value="Peptidyl-tRNA hydrolase"/>
    <property type="match status" value="1"/>
</dbReference>
<proteinExistence type="inferred from homology"/>
<evidence type="ECO:0000256" key="4">
    <source>
        <dbReference type="ARBA" id="ARBA00022884"/>
    </source>
</evidence>
<dbReference type="PANTHER" id="PTHR17224:SF1">
    <property type="entry name" value="PEPTIDYL-TRNA HYDROLASE"/>
    <property type="match status" value="1"/>
</dbReference>
<comment type="similarity">
    <text evidence="5">Belongs to the PTH family.</text>
</comment>
<dbReference type="HAMAP" id="MF_00083">
    <property type="entry name" value="Pept_tRNA_hydro_bact"/>
    <property type="match status" value="1"/>
</dbReference>
<gene>
    <name evidence="6" type="ORF">METZ01_LOCUS15795</name>
</gene>
<evidence type="ECO:0000256" key="3">
    <source>
        <dbReference type="ARBA" id="ARBA00022801"/>
    </source>
</evidence>
<keyword evidence="4" id="KW-0694">RNA-binding</keyword>
<dbReference type="PROSITE" id="PS01196">
    <property type="entry name" value="PEPT_TRNA_HYDROL_2"/>
    <property type="match status" value="1"/>
</dbReference>
<accession>A0A381P7L7</accession>
<dbReference type="GO" id="GO:0004045">
    <property type="term" value="F:peptidyl-tRNA hydrolase activity"/>
    <property type="evidence" value="ECO:0007669"/>
    <property type="project" value="UniProtKB-EC"/>
</dbReference>
<keyword evidence="3" id="KW-0378">Hydrolase</keyword>
<sequence>MKNTILVIAGLGNPEECHRQTLHNSGFWFVDEIAQQYEGIFKYEKRFNADVCKINISNYELRLVKPQTYMNASGYSVQSILNYYKLSPEQLLVAHDEIDLSPDKIRFKIGGGDGGHNGLRDIIKLCGPDFIRLRIGVGHPGNKDEVTKYVLRKAPSDIKTEIRKNIDRAVSIIPVLIDKDLSYAMKALHTGEIINNK</sequence>
<dbReference type="Gene3D" id="3.40.50.1470">
    <property type="entry name" value="Peptidyl-tRNA hydrolase"/>
    <property type="match status" value="1"/>
</dbReference>
<dbReference type="SUPFAM" id="SSF53178">
    <property type="entry name" value="Peptidyl-tRNA hydrolase-like"/>
    <property type="match status" value="1"/>
</dbReference>
<dbReference type="InterPro" id="IPR018171">
    <property type="entry name" value="Pept_tRNA_hydro_CS"/>
</dbReference>
<organism evidence="6">
    <name type="scientific">marine metagenome</name>
    <dbReference type="NCBI Taxonomy" id="408172"/>
    <lineage>
        <taxon>unclassified sequences</taxon>
        <taxon>metagenomes</taxon>
        <taxon>ecological metagenomes</taxon>
    </lineage>
</organism>
<evidence type="ECO:0000256" key="2">
    <source>
        <dbReference type="ARBA" id="ARBA00022555"/>
    </source>
</evidence>
<dbReference type="EMBL" id="UINC01000899">
    <property type="protein sequence ID" value="SUZ62941.1"/>
    <property type="molecule type" value="Genomic_DNA"/>
</dbReference>
<evidence type="ECO:0000313" key="6">
    <source>
        <dbReference type="EMBL" id="SUZ62941.1"/>
    </source>
</evidence>
<dbReference type="GO" id="GO:0000049">
    <property type="term" value="F:tRNA binding"/>
    <property type="evidence" value="ECO:0007669"/>
    <property type="project" value="UniProtKB-KW"/>
</dbReference>
<dbReference type="InterPro" id="IPR036416">
    <property type="entry name" value="Pept_tRNA_hydro_sf"/>
</dbReference>
<dbReference type="Pfam" id="PF01195">
    <property type="entry name" value="Pept_tRNA_hydro"/>
    <property type="match status" value="1"/>
</dbReference>